<keyword evidence="1" id="KW-0472">Membrane</keyword>
<keyword evidence="1" id="KW-0812">Transmembrane</keyword>
<dbReference type="AlphaFoldDB" id="A0A843UDI6"/>
<gene>
    <name evidence="2" type="ORF">Taro_013941</name>
</gene>
<dbReference type="EMBL" id="NMUH01000569">
    <property type="protein sequence ID" value="MQL81481.1"/>
    <property type="molecule type" value="Genomic_DNA"/>
</dbReference>
<dbReference type="Proteomes" id="UP000652761">
    <property type="component" value="Unassembled WGS sequence"/>
</dbReference>
<name>A0A843UDI6_COLES</name>
<feature type="transmembrane region" description="Helical" evidence="1">
    <location>
        <begin position="311"/>
        <end position="333"/>
    </location>
</feature>
<evidence type="ECO:0000313" key="2">
    <source>
        <dbReference type="EMBL" id="MQL81481.1"/>
    </source>
</evidence>
<proteinExistence type="predicted"/>
<protein>
    <submittedName>
        <fullName evidence="2">Uncharacterized protein</fullName>
    </submittedName>
</protein>
<keyword evidence="3" id="KW-1185">Reference proteome</keyword>
<keyword evidence="1" id="KW-1133">Transmembrane helix</keyword>
<evidence type="ECO:0000256" key="1">
    <source>
        <dbReference type="SAM" id="Phobius"/>
    </source>
</evidence>
<reference evidence="2" key="1">
    <citation type="submission" date="2017-07" db="EMBL/GenBank/DDBJ databases">
        <title>Taro Niue Genome Assembly and Annotation.</title>
        <authorList>
            <person name="Atibalentja N."/>
            <person name="Keating K."/>
            <person name="Fields C.J."/>
        </authorList>
    </citation>
    <scope>NUCLEOTIDE SEQUENCE</scope>
    <source>
        <strain evidence="2">Niue_2</strain>
        <tissue evidence="2">Leaf</tissue>
    </source>
</reference>
<organism evidence="2 3">
    <name type="scientific">Colocasia esculenta</name>
    <name type="common">Wild taro</name>
    <name type="synonym">Arum esculentum</name>
    <dbReference type="NCBI Taxonomy" id="4460"/>
    <lineage>
        <taxon>Eukaryota</taxon>
        <taxon>Viridiplantae</taxon>
        <taxon>Streptophyta</taxon>
        <taxon>Embryophyta</taxon>
        <taxon>Tracheophyta</taxon>
        <taxon>Spermatophyta</taxon>
        <taxon>Magnoliopsida</taxon>
        <taxon>Liliopsida</taxon>
        <taxon>Araceae</taxon>
        <taxon>Aroideae</taxon>
        <taxon>Colocasieae</taxon>
        <taxon>Colocasia</taxon>
    </lineage>
</organism>
<evidence type="ECO:0000313" key="3">
    <source>
        <dbReference type="Proteomes" id="UP000652761"/>
    </source>
</evidence>
<feature type="transmembrane region" description="Helical" evidence="1">
    <location>
        <begin position="245"/>
        <end position="268"/>
    </location>
</feature>
<comment type="caution">
    <text evidence="2">The sequence shown here is derived from an EMBL/GenBank/DDBJ whole genome shotgun (WGS) entry which is preliminary data.</text>
</comment>
<accession>A0A843UDI6</accession>
<feature type="transmembrane region" description="Helical" evidence="1">
    <location>
        <begin position="280"/>
        <end position="299"/>
    </location>
</feature>
<sequence>MEDAGRQVQVRCSWSSSAHLSVCVPLWLREPACGVAFTGAGLLSMELVEGVHAFWLPFCCGGFHRTVLCSFLVAIALPSRLRCIAWLPCVLVRFPRNVCCCPGEGFSQDCSVLVSVVVVLPQSLRCGVGLTGAFWRFFPEPCLGGSGGGSPRTGLRCLCSFARCSVLSDGPCRWVVHSGEGSSQDCPLLLLVKVLPGRLLALLVEVLPKAARWTARVTVCLSIVVQGVVRLSVRLAAALASLSHCSFPSFSTALVGLCVSLWLEWVVLFSCAQRALPDGGLVSSVGVGLAVLLVEALGLRWGFPSRVWKRLVVCVSFLCFPLVALGDDAPLWYCVSRHRVLVPERFDFVPSGALVHCVIPWLAPGACDNTMFCLVLVRELHVSFHEFARCWRR</sequence>